<accession>A0A448WNK2</accession>
<evidence type="ECO:0000313" key="1">
    <source>
        <dbReference type="EMBL" id="VEL16237.1"/>
    </source>
</evidence>
<gene>
    <name evidence="1" type="ORF">PXEA_LOCUS9677</name>
</gene>
<protein>
    <submittedName>
        <fullName evidence="1">Uncharacterized protein</fullName>
    </submittedName>
</protein>
<comment type="caution">
    <text evidence="1">The sequence shown here is derived from an EMBL/GenBank/DDBJ whole genome shotgun (WGS) entry which is preliminary data.</text>
</comment>
<sequence length="59" mass="6600">MPLFCAQAEGVIRVCLGYHFLWASSLFDQAWTELHNLCSFVSLIASMVVEALLLAQELL</sequence>
<reference evidence="1" key="1">
    <citation type="submission" date="2018-11" db="EMBL/GenBank/DDBJ databases">
        <authorList>
            <consortium name="Pathogen Informatics"/>
        </authorList>
    </citation>
    <scope>NUCLEOTIDE SEQUENCE</scope>
</reference>
<dbReference type="Proteomes" id="UP000784294">
    <property type="component" value="Unassembled WGS sequence"/>
</dbReference>
<evidence type="ECO:0000313" key="2">
    <source>
        <dbReference type="Proteomes" id="UP000784294"/>
    </source>
</evidence>
<keyword evidence="2" id="KW-1185">Reference proteome</keyword>
<dbReference type="AlphaFoldDB" id="A0A448WNK2"/>
<dbReference type="EMBL" id="CAAALY010027661">
    <property type="protein sequence ID" value="VEL16237.1"/>
    <property type="molecule type" value="Genomic_DNA"/>
</dbReference>
<proteinExistence type="predicted"/>
<name>A0A448WNK2_9PLAT</name>
<organism evidence="1 2">
    <name type="scientific">Protopolystoma xenopodis</name>
    <dbReference type="NCBI Taxonomy" id="117903"/>
    <lineage>
        <taxon>Eukaryota</taxon>
        <taxon>Metazoa</taxon>
        <taxon>Spiralia</taxon>
        <taxon>Lophotrochozoa</taxon>
        <taxon>Platyhelminthes</taxon>
        <taxon>Monogenea</taxon>
        <taxon>Polyopisthocotylea</taxon>
        <taxon>Polystomatidea</taxon>
        <taxon>Polystomatidae</taxon>
        <taxon>Protopolystoma</taxon>
    </lineage>
</organism>